<comment type="subcellular location">
    <subcellularLocation>
        <location evidence="1">Membrane</location>
        <topology evidence="1">Multi-pass membrane protein</topology>
    </subcellularLocation>
</comment>
<keyword evidence="4 6" id="KW-1133">Transmembrane helix</keyword>
<evidence type="ECO:0000313" key="7">
    <source>
        <dbReference type="EnsemblMetazoa" id="MESCA004402-PA"/>
    </source>
</evidence>
<dbReference type="AlphaFoldDB" id="T1GLJ7"/>
<evidence type="ECO:0000256" key="4">
    <source>
        <dbReference type="ARBA" id="ARBA00022989"/>
    </source>
</evidence>
<dbReference type="PANTHER" id="PTHR10283">
    <property type="entry name" value="SOLUTE CARRIER FAMILY 13 MEMBER"/>
    <property type="match status" value="1"/>
</dbReference>
<dbReference type="Pfam" id="PF00939">
    <property type="entry name" value="Na_sulph_symp"/>
    <property type="match status" value="1"/>
</dbReference>
<organism evidence="7 8">
    <name type="scientific">Megaselia scalaris</name>
    <name type="common">Humpbacked fly</name>
    <name type="synonym">Phora scalaris</name>
    <dbReference type="NCBI Taxonomy" id="36166"/>
    <lineage>
        <taxon>Eukaryota</taxon>
        <taxon>Metazoa</taxon>
        <taxon>Ecdysozoa</taxon>
        <taxon>Arthropoda</taxon>
        <taxon>Hexapoda</taxon>
        <taxon>Insecta</taxon>
        <taxon>Pterygota</taxon>
        <taxon>Neoptera</taxon>
        <taxon>Endopterygota</taxon>
        <taxon>Diptera</taxon>
        <taxon>Brachycera</taxon>
        <taxon>Muscomorpha</taxon>
        <taxon>Platypezoidea</taxon>
        <taxon>Phoridae</taxon>
        <taxon>Megaseliini</taxon>
        <taxon>Megaselia</taxon>
    </lineage>
</organism>
<protein>
    <recommendedName>
        <fullName evidence="9">Citrate transporter-like domain-containing protein</fullName>
    </recommendedName>
</protein>
<feature type="transmembrane region" description="Helical" evidence="6">
    <location>
        <begin position="6"/>
        <end position="21"/>
    </location>
</feature>
<keyword evidence="5 6" id="KW-0472">Membrane</keyword>
<evidence type="ECO:0008006" key="9">
    <source>
        <dbReference type="Google" id="ProtNLM"/>
    </source>
</evidence>
<dbReference type="EMBL" id="CAQQ02122776">
    <property type="status" value="NOT_ANNOTATED_CDS"/>
    <property type="molecule type" value="Genomic_DNA"/>
</dbReference>
<evidence type="ECO:0000313" key="8">
    <source>
        <dbReference type="Proteomes" id="UP000015102"/>
    </source>
</evidence>
<accession>T1GLJ7</accession>
<comment type="similarity">
    <text evidence="2">Belongs to the SLC13A/DASS transporter (TC 2.A.47) family. NADC subfamily.</text>
</comment>
<evidence type="ECO:0000256" key="1">
    <source>
        <dbReference type="ARBA" id="ARBA00004141"/>
    </source>
</evidence>
<evidence type="ECO:0000256" key="2">
    <source>
        <dbReference type="ARBA" id="ARBA00006772"/>
    </source>
</evidence>
<dbReference type="STRING" id="36166.T1GLJ7"/>
<reference evidence="8" key="1">
    <citation type="submission" date="2013-02" db="EMBL/GenBank/DDBJ databases">
        <authorList>
            <person name="Hughes D."/>
        </authorList>
    </citation>
    <scope>NUCLEOTIDE SEQUENCE</scope>
    <source>
        <strain>Durham</strain>
        <strain evidence="8">NC isolate 2 -- Noor lab</strain>
    </source>
</reference>
<dbReference type="PANTHER" id="PTHR10283:SF82">
    <property type="entry name" value="SOLUTE CARRIER FAMILY 13 MEMBER 2"/>
    <property type="match status" value="1"/>
</dbReference>
<proteinExistence type="inferred from homology"/>
<dbReference type="OMA" id="MAITNIC"/>
<dbReference type="GO" id="GO:0015137">
    <property type="term" value="F:citrate transmembrane transporter activity"/>
    <property type="evidence" value="ECO:0007669"/>
    <property type="project" value="TreeGrafter"/>
</dbReference>
<sequence length="259" mass="28626">MSCNEITIAILIVILLVLYLTRSPDLIPGWEKVIGESMQIKGALPTYLIVLAIYILPSSYKFLRNCHWGTSNIPRRVPPLMTWEYINLNIPWSLMFVVGAGLATVKANNVSGLIPKIADRLLLRVTIKPLELQIFEIIVVSIFLTAFSSNVSTAYQLFELLAKISNAAVKHPILIFYPAVLGCSMAFHLPVSTPPNAIACGYGNIRTKDIILSGIGPTIAAIILLETFGLFWAEVIYGKGVISVWPEWANSFNVSYSMK</sequence>
<dbReference type="HOGENOM" id="CLU_005170_4_1_1"/>
<feature type="transmembrane region" description="Helical" evidence="6">
    <location>
        <begin position="90"/>
        <end position="109"/>
    </location>
</feature>
<reference evidence="7" key="2">
    <citation type="submission" date="2015-06" db="UniProtKB">
        <authorList>
            <consortium name="EnsemblMetazoa"/>
        </authorList>
    </citation>
    <scope>IDENTIFICATION</scope>
</reference>
<evidence type="ECO:0000256" key="6">
    <source>
        <dbReference type="SAM" id="Phobius"/>
    </source>
</evidence>
<dbReference type="Proteomes" id="UP000015102">
    <property type="component" value="Unassembled WGS sequence"/>
</dbReference>
<dbReference type="GO" id="GO:0005886">
    <property type="term" value="C:plasma membrane"/>
    <property type="evidence" value="ECO:0007669"/>
    <property type="project" value="TreeGrafter"/>
</dbReference>
<dbReference type="InterPro" id="IPR001898">
    <property type="entry name" value="SLC13A/DASS"/>
</dbReference>
<keyword evidence="8" id="KW-1185">Reference proteome</keyword>
<feature type="transmembrane region" description="Helical" evidence="6">
    <location>
        <begin position="171"/>
        <end position="189"/>
    </location>
</feature>
<dbReference type="GO" id="GO:0015141">
    <property type="term" value="F:succinate transmembrane transporter activity"/>
    <property type="evidence" value="ECO:0007669"/>
    <property type="project" value="TreeGrafter"/>
</dbReference>
<name>T1GLJ7_MEGSC</name>
<feature type="transmembrane region" description="Helical" evidence="6">
    <location>
        <begin position="210"/>
        <end position="233"/>
    </location>
</feature>
<evidence type="ECO:0000256" key="3">
    <source>
        <dbReference type="ARBA" id="ARBA00022692"/>
    </source>
</evidence>
<keyword evidence="3 6" id="KW-0812">Transmembrane</keyword>
<feature type="transmembrane region" description="Helical" evidence="6">
    <location>
        <begin position="42"/>
        <end position="60"/>
    </location>
</feature>
<dbReference type="EnsemblMetazoa" id="MESCA004402-RA">
    <property type="protein sequence ID" value="MESCA004402-PA"/>
    <property type="gene ID" value="MESCA004402"/>
</dbReference>
<evidence type="ECO:0000256" key="5">
    <source>
        <dbReference type="ARBA" id="ARBA00023136"/>
    </source>
</evidence>
<feature type="transmembrane region" description="Helical" evidence="6">
    <location>
        <begin position="130"/>
        <end position="151"/>
    </location>
</feature>